<dbReference type="EMBL" id="DTHV01000133">
    <property type="protein sequence ID" value="HGW60631.1"/>
    <property type="molecule type" value="Genomic_DNA"/>
</dbReference>
<dbReference type="GO" id="GO:0046872">
    <property type="term" value="F:metal ion binding"/>
    <property type="evidence" value="ECO:0007669"/>
    <property type="project" value="UniProtKB-KW"/>
</dbReference>
<dbReference type="SUPFAM" id="SSF117916">
    <property type="entry name" value="Fe-S cluster assembly (FSCA) domain-like"/>
    <property type="match status" value="1"/>
</dbReference>
<keyword evidence="3 6" id="KW-0067">ATP-binding</keyword>
<dbReference type="PANTHER" id="PTHR42961">
    <property type="entry name" value="IRON-SULFUR PROTEIN NUBPL"/>
    <property type="match status" value="1"/>
</dbReference>
<proteinExistence type="inferred from homology"/>
<evidence type="ECO:0000256" key="6">
    <source>
        <dbReference type="HAMAP-Rule" id="MF_02040"/>
    </source>
</evidence>
<evidence type="ECO:0000256" key="1">
    <source>
        <dbReference type="ARBA" id="ARBA00022723"/>
    </source>
</evidence>
<keyword evidence="5 6" id="KW-0411">Iron-sulfur</keyword>
<dbReference type="Gene3D" id="3.30.300.130">
    <property type="entry name" value="Fe-S cluster assembly (FSCA)"/>
    <property type="match status" value="1"/>
</dbReference>
<dbReference type="Pfam" id="PF10609">
    <property type="entry name" value="ParA"/>
    <property type="match status" value="1"/>
</dbReference>
<keyword evidence="2 6" id="KW-0547">Nucleotide-binding</keyword>
<dbReference type="InterPro" id="IPR033756">
    <property type="entry name" value="YlxH/NBP35"/>
</dbReference>
<evidence type="ECO:0000256" key="2">
    <source>
        <dbReference type="ARBA" id="ARBA00022741"/>
    </source>
</evidence>
<organism evidence="8">
    <name type="scientific">Caldisericum exile</name>
    <dbReference type="NCBI Taxonomy" id="693075"/>
    <lineage>
        <taxon>Bacteria</taxon>
        <taxon>Pseudomonadati</taxon>
        <taxon>Caldisericota/Cryosericota group</taxon>
        <taxon>Caldisericota</taxon>
        <taxon>Caldisericia</taxon>
        <taxon>Caldisericales</taxon>
        <taxon>Caldisericaceae</taxon>
        <taxon>Caldisericum</taxon>
    </lineage>
</organism>
<accession>A0A7C4TW29</accession>
<dbReference type="AlphaFoldDB" id="A0A7C4TW29"/>
<dbReference type="InterPro" id="IPR019591">
    <property type="entry name" value="Mrp/NBP35_ATP-bd"/>
</dbReference>
<keyword evidence="6" id="KW-0378">Hydrolase</keyword>
<comment type="caution">
    <text evidence="8">The sequence shown here is derived from an EMBL/GenBank/DDBJ whole genome shotgun (WGS) entry which is preliminary data.</text>
</comment>
<evidence type="ECO:0000259" key="7">
    <source>
        <dbReference type="Pfam" id="PF01883"/>
    </source>
</evidence>
<evidence type="ECO:0000256" key="3">
    <source>
        <dbReference type="ARBA" id="ARBA00022840"/>
    </source>
</evidence>
<sequence length="337" mass="36569">MPILQTQVVDVLKTIYVPKLKKLLLSVGSIDSVEVNEGKVNIALRLPPLEEEVIAELKEVIEKRLLQIGAETVQCEITFKERPNIKYIIAIGSGKGGVGKSTVTTNLAVSLAQSGFRVGLLDADVYGPNIPKMFGVENELPKVSEKKKMIPIEKYGVKLISIGFLLEDSSTPVIWRGPLVSKAIEQLYEDVEWGELDFLLVDLPPSTGDIAITVAQTLPTHYGIIVTTPQDVSVLDASKALNMFKQMNIEVLGVIENMAYFICPHCGAKTEIFGAGGGEKLSFASSVPFLGQIPLEVQVREGGDAGVPTLFLEGNSEVRSAFEAIAKKMVKMLNESV</sequence>
<dbReference type="GO" id="GO:0051539">
    <property type="term" value="F:4 iron, 4 sulfur cluster binding"/>
    <property type="evidence" value="ECO:0007669"/>
    <property type="project" value="TreeGrafter"/>
</dbReference>
<dbReference type="GO" id="GO:0016226">
    <property type="term" value="P:iron-sulfur cluster assembly"/>
    <property type="evidence" value="ECO:0007669"/>
    <property type="project" value="InterPro"/>
</dbReference>
<evidence type="ECO:0000256" key="5">
    <source>
        <dbReference type="ARBA" id="ARBA00023014"/>
    </source>
</evidence>
<dbReference type="FunFam" id="3.40.50.300:FF:001119">
    <property type="entry name" value="Iron-sulfur cluster carrier protein"/>
    <property type="match status" value="1"/>
</dbReference>
<dbReference type="Gene3D" id="3.40.50.300">
    <property type="entry name" value="P-loop containing nucleotide triphosphate hydrolases"/>
    <property type="match status" value="1"/>
</dbReference>
<dbReference type="PANTHER" id="PTHR42961:SF2">
    <property type="entry name" value="IRON-SULFUR PROTEIN NUBPL"/>
    <property type="match status" value="1"/>
</dbReference>
<feature type="domain" description="MIP18 family-like" evidence="7">
    <location>
        <begin position="6"/>
        <end position="70"/>
    </location>
</feature>
<dbReference type="HAMAP" id="MF_02040">
    <property type="entry name" value="Mrp_NBP35"/>
    <property type="match status" value="1"/>
</dbReference>
<keyword evidence="1 6" id="KW-0479">Metal-binding</keyword>
<gene>
    <name evidence="8" type="ORF">ENV82_04300</name>
</gene>
<comment type="function">
    <text evidence="6">Binds and transfers iron-sulfur (Fe-S) clusters to target apoproteins. Can hydrolyze ATP.</text>
</comment>
<dbReference type="InterPro" id="IPR034904">
    <property type="entry name" value="FSCA_dom_sf"/>
</dbReference>
<protein>
    <recommendedName>
        <fullName evidence="6">Iron-sulfur cluster carrier protein</fullName>
    </recommendedName>
</protein>
<dbReference type="GO" id="GO:0005524">
    <property type="term" value="F:ATP binding"/>
    <property type="evidence" value="ECO:0007669"/>
    <property type="project" value="UniProtKB-UniRule"/>
</dbReference>
<keyword evidence="4 6" id="KW-0408">Iron</keyword>
<dbReference type="InterPro" id="IPR044304">
    <property type="entry name" value="NUBPL-like"/>
</dbReference>
<evidence type="ECO:0000313" key="8">
    <source>
        <dbReference type="EMBL" id="HGW60631.1"/>
    </source>
</evidence>
<dbReference type="InterPro" id="IPR027417">
    <property type="entry name" value="P-loop_NTPase"/>
</dbReference>
<dbReference type="SUPFAM" id="SSF52540">
    <property type="entry name" value="P-loop containing nucleoside triphosphate hydrolases"/>
    <property type="match status" value="1"/>
</dbReference>
<reference evidence="8" key="1">
    <citation type="journal article" date="2020" name="mSystems">
        <title>Genome- and Community-Level Interaction Insights into Carbon Utilization and Element Cycling Functions of Hydrothermarchaeota in Hydrothermal Sediment.</title>
        <authorList>
            <person name="Zhou Z."/>
            <person name="Liu Y."/>
            <person name="Xu W."/>
            <person name="Pan J."/>
            <person name="Luo Z.H."/>
            <person name="Li M."/>
        </authorList>
    </citation>
    <scope>NUCLEOTIDE SEQUENCE [LARGE SCALE GENOMIC DNA]</scope>
    <source>
        <strain evidence="8">SpSt-794</strain>
    </source>
</reference>
<evidence type="ECO:0000256" key="4">
    <source>
        <dbReference type="ARBA" id="ARBA00023004"/>
    </source>
</evidence>
<dbReference type="CDD" id="cd02037">
    <property type="entry name" value="Mrp_NBP35"/>
    <property type="match status" value="1"/>
</dbReference>
<comment type="similarity">
    <text evidence="6">Belongs to the Mrp/NBP35 ATP-binding proteins family.</text>
</comment>
<dbReference type="Pfam" id="PF01883">
    <property type="entry name" value="FeS_assembly_P"/>
    <property type="match status" value="1"/>
</dbReference>
<feature type="binding site" evidence="6">
    <location>
        <begin position="94"/>
        <end position="101"/>
    </location>
    <ligand>
        <name>ATP</name>
        <dbReference type="ChEBI" id="CHEBI:30616"/>
    </ligand>
</feature>
<name>A0A7C4TW29_9BACT</name>
<dbReference type="GO" id="GO:0016887">
    <property type="term" value="F:ATP hydrolysis activity"/>
    <property type="evidence" value="ECO:0007669"/>
    <property type="project" value="UniProtKB-UniRule"/>
</dbReference>
<dbReference type="InterPro" id="IPR002744">
    <property type="entry name" value="MIP18-like"/>
</dbReference>
<dbReference type="GO" id="GO:0140663">
    <property type="term" value="F:ATP-dependent FeS chaperone activity"/>
    <property type="evidence" value="ECO:0007669"/>
    <property type="project" value="InterPro"/>
</dbReference>
<comment type="subunit">
    <text evidence="6">Homodimer.</text>
</comment>